<evidence type="ECO:0000256" key="5">
    <source>
        <dbReference type="SAM" id="Phobius"/>
    </source>
</evidence>
<evidence type="ECO:0000256" key="1">
    <source>
        <dbReference type="ARBA" id="ARBA00004613"/>
    </source>
</evidence>
<dbReference type="Pfam" id="PF03659">
    <property type="entry name" value="Glyco_hydro_71"/>
    <property type="match status" value="1"/>
</dbReference>
<dbReference type="NCBIfam" id="NF033679">
    <property type="entry name" value="DNRLRE_dom"/>
    <property type="match status" value="1"/>
</dbReference>
<protein>
    <submittedName>
        <fullName evidence="7">DNRLRE domain-containing protein</fullName>
    </submittedName>
</protein>
<keyword evidence="5" id="KW-0812">Transmembrane</keyword>
<evidence type="ECO:0000256" key="2">
    <source>
        <dbReference type="ARBA" id="ARBA00022525"/>
    </source>
</evidence>
<reference evidence="7 8" key="1">
    <citation type="submission" date="2020-12" db="EMBL/GenBank/DDBJ databases">
        <title>Microbacterium sp. HY060.</title>
        <authorList>
            <person name="Zhou J."/>
        </authorList>
    </citation>
    <scope>NUCLEOTIDE SEQUENCE [LARGE SCALE GENOMIC DNA]</scope>
    <source>
        <strain evidence="7 8">HY60</strain>
    </source>
</reference>
<evidence type="ECO:0000256" key="4">
    <source>
        <dbReference type="SAM" id="MobiDB-lite"/>
    </source>
</evidence>
<dbReference type="Pfam" id="PF24517">
    <property type="entry name" value="CBM96"/>
    <property type="match status" value="1"/>
</dbReference>
<accession>A0ABX6YGC2</accession>
<evidence type="ECO:0000313" key="7">
    <source>
        <dbReference type="EMBL" id="QPZ37645.1"/>
    </source>
</evidence>
<keyword evidence="3" id="KW-0732">Signal</keyword>
<feature type="region of interest" description="Disordered" evidence="4">
    <location>
        <begin position="552"/>
        <end position="573"/>
    </location>
</feature>
<dbReference type="Gene3D" id="3.20.20.80">
    <property type="entry name" value="Glycosidases"/>
    <property type="match status" value="1"/>
</dbReference>
<keyword evidence="2" id="KW-0964">Secreted</keyword>
<keyword evidence="8" id="KW-1185">Reference proteome</keyword>
<evidence type="ECO:0000256" key="3">
    <source>
        <dbReference type="ARBA" id="ARBA00022729"/>
    </source>
</evidence>
<dbReference type="Proteomes" id="UP000662814">
    <property type="component" value="Chromosome"/>
</dbReference>
<organism evidence="7 8">
    <name type="scientific">Paramicrobacterium chengjingii</name>
    <dbReference type="NCBI Taxonomy" id="2769067"/>
    <lineage>
        <taxon>Bacteria</taxon>
        <taxon>Bacillati</taxon>
        <taxon>Actinomycetota</taxon>
        <taxon>Actinomycetes</taxon>
        <taxon>Micrococcales</taxon>
        <taxon>Microbacteriaceae</taxon>
        <taxon>Paramicrobacterium</taxon>
    </lineage>
</organism>
<feature type="transmembrane region" description="Helical" evidence="5">
    <location>
        <begin position="12"/>
        <end position="32"/>
    </location>
</feature>
<gene>
    <name evidence="7" type="ORF">HCR76_12540</name>
</gene>
<comment type="subcellular location">
    <subcellularLocation>
        <location evidence="1">Secreted</location>
    </subcellularLocation>
</comment>
<keyword evidence="5" id="KW-1133">Transmembrane helix</keyword>
<feature type="domain" description="Carbohydrate-binding module family 96" evidence="6">
    <location>
        <begin position="56"/>
        <end position="155"/>
    </location>
</feature>
<dbReference type="RefSeq" id="WP_166990970.1">
    <property type="nucleotide sequence ID" value="NZ_CP061169.1"/>
</dbReference>
<sequence length="656" mass="69601">MSLQGGRAKWGVASLALSAVCALGLVVGFLLGPQPDAASIDRHSAVTTGSPRDVVLSPIAAGWTSESDPEASHAESPELALRGNTERTWLTFDTSGLTGLAINSAELALTVDDVRHTGDVRAHAASAAWDADTLTFENQPKHRTEILGIASIPSKRGGVAALSLESAETLSTTYLLGIELRASNGTDVSFSRSGDSAPRLVVTLASEGHFSIAAPGAADSARQKGIVFAHYFPPFPVSIDNQPPDSDYYAEEYLKPDGENGKHSEYGGYLRDRPLPRAPREGDWRLADLRMEVRQAKAAGIDGFTVDLMSLSGRNWDTSRELMRAADLEGGFVVTPNIDATSGLVDSPVSEIAGKLVELYAHDSAYRTENGAVALSSFKAEGKPATWWSELIDDLQNKLSTPVDFMAVFLNASDDNMALYAPISYALGAWGARTPDAVNAASDNVARAHALGVKWMAPVAAQDARPSASLYAESRNTELLRAMWDAAIDEGADFVQMVTWNDYSESTQLAPSVAHGTAFLDISRPYIAAFADGTGLQFVDDTVAVTYRVQPAGATPSSPQEPMHPTLGGAATPPRDSVEVLTMMRVDTTVTVTIGESVHTYIAHRGLEVKTFPLAIGDVTVVAARDGSAIADLEPTASVTASPMVLDLQYHAASNE</sequence>
<evidence type="ECO:0000259" key="6">
    <source>
        <dbReference type="Pfam" id="PF24517"/>
    </source>
</evidence>
<name>A0ABX6YGC2_9MICO</name>
<dbReference type="InterPro" id="IPR055372">
    <property type="entry name" value="CBM96"/>
</dbReference>
<feature type="region of interest" description="Disordered" evidence="4">
    <location>
        <begin position="255"/>
        <end position="274"/>
    </location>
</feature>
<keyword evidence="5" id="KW-0472">Membrane</keyword>
<proteinExistence type="predicted"/>
<dbReference type="CDD" id="cd11577">
    <property type="entry name" value="GH71"/>
    <property type="match status" value="1"/>
</dbReference>
<evidence type="ECO:0000313" key="8">
    <source>
        <dbReference type="Proteomes" id="UP000662814"/>
    </source>
</evidence>
<dbReference type="EMBL" id="CP061169">
    <property type="protein sequence ID" value="QPZ37645.1"/>
    <property type="molecule type" value="Genomic_DNA"/>
</dbReference>
<dbReference type="InterPro" id="IPR005197">
    <property type="entry name" value="Glyco_hydro_71"/>
</dbReference>